<dbReference type="VEuPathDB" id="CryptoDB:GNI_003590"/>
<evidence type="ECO:0000259" key="2">
    <source>
        <dbReference type="PROSITE" id="PS00028"/>
    </source>
</evidence>
<dbReference type="InterPro" id="IPR013087">
    <property type="entry name" value="Znf_C2H2_type"/>
</dbReference>
<feature type="compositionally biased region" description="Low complexity" evidence="1">
    <location>
        <begin position="12"/>
        <end position="24"/>
    </location>
</feature>
<dbReference type="Proteomes" id="UP000019763">
    <property type="component" value="Unassembled WGS sequence"/>
</dbReference>
<proteinExistence type="predicted"/>
<sequence length="310" mass="34861">MGTNQGAVGYGQVQFQQSAFTQQQAPPPPPPETAVPSLIGVTDLDPPPPPTAPEFVHDSREESRGGYCEVCDRSFRTAELLEYHEAEDHVYCDFERCSWSGPPDALLAHKIAHITDASGKKLAESPTETELWLRARKRARAVNGQFSADERERVLSEGSCELSVLEKTLRSEAGLDAKSKHSSKPAYKVFPSFNKYVKVYNQRRRELLSGARTDGEFPICPIALSGKRCTQICKKSHDLTAYRRWESNRHRMGTRIHGLAMMRQGVRVMLLQDEIQTYEQQLLVALKAIHDTNYLNDFNNPGSDDSIRTI</sequence>
<gene>
    <name evidence="3" type="ORF">GNI_003590</name>
</gene>
<name>A0A023BDJ7_GRENI</name>
<dbReference type="GeneID" id="22910387"/>
<feature type="region of interest" description="Disordered" evidence="1">
    <location>
        <begin position="1"/>
        <end position="60"/>
    </location>
</feature>
<feature type="domain" description="C2H2-type" evidence="2">
    <location>
        <begin position="68"/>
        <end position="89"/>
    </location>
</feature>
<reference evidence="3" key="1">
    <citation type="submission" date="2013-12" db="EMBL/GenBank/DDBJ databases">
        <authorList>
            <person name="Omoto C.K."/>
            <person name="Sibley D."/>
            <person name="Venepally P."/>
            <person name="Hadjithomas M."/>
            <person name="Karamycheva S."/>
            <person name="Brunk B."/>
            <person name="Roos D."/>
            <person name="Caler E."/>
            <person name="Lorenzi H."/>
        </authorList>
    </citation>
    <scope>NUCLEOTIDE SEQUENCE</scope>
</reference>
<evidence type="ECO:0000313" key="4">
    <source>
        <dbReference type="Proteomes" id="UP000019763"/>
    </source>
</evidence>
<organism evidence="3 4">
    <name type="scientific">Gregarina niphandrodes</name>
    <name type="common">Septate eugregarine</name>
    <dbReference type="NCBI Taxonomy" id="110365"/>
    <lineage>
        <taxon>Eukaryota</taxon>
        <taxon>Sar</taxon>
        <taxon>Alveolata</taxon>
        <taxon>Apicomplexa</taxon>
        <taxon>Conoidasida</taxon>
        <taxon>Gregarinasina</taxon>
        <taxon>Eugregarinorida</taxon>
        <taxon>Gregarinidae</taxon>
        <taxon>Gregarina</taxon>
    </lineage>
</organism>
<evidence type="ECO:0000313" key="3">
    <source>
        <dbReference type="EMBL" id="EZG89019.1"/>
    </source>
</evidence>
<dbReference type="AlphaFoldDB" id="A0A023BDJ7"/>
<dbReference type="EMBL" id="AFNH02000030">
    <property type="protein sequence ID" value="EZG89019.1"/>
    <property type="molecule type" value="Genomic_DNA"/>
</dbReference>
<dbReference type="RefSeq" id="XP_011128526.1">
    <property type="nucleotide sequence ID" value="XM_011130224.1"/>
</dbReference>
<dbReference type="PROSITE" id="PS00028">
    <property type="entry name" value="ZINC_FINGER_C2H2_1"/>
    <property type="match status" value="1"/>
</dbReference>
<dbReference type="OrthoDB" id="273070at2759"/>
<keyword evidence="4" id="KW-1185">Reference proteome</keyword>
<dbReference type="eggNOG" id="ENOG502S92M">
    <property type="taxonomic scope" value="Eukaryota"/>
</dbReference>
<comment type="caution">
    <text evidence="3">The sequence shown here is derived from an EMBL/GenBank/DDBJ whole genome shotgun (WGS) entry which is preliminary data.</text>
</comment>
<evidence type="ECO:0000256" key="1">
    <source>
        <dbReference type="SAM" id="MobiDB-lite"/>
    </source>
</evidence>
<protein>
    <submittedName>
        <fullName evidence="3">Zinc finger protein</fullName>
    </submittedName>
</protein>
<accession>A0A023BDJ7</accession>